<feature type="compositionally biased region" description="Pro residues" evidence="12">
    <location>
        <begin position="465"/>
        <end position="478"/>
    </location>
</feature>
<name>A0A8R2C7I3_BOMMO</name>
<reference evidence="16" key="1">
    <citation type="journal article" date="2008" name="Insect Biochem. Mol. Biol.">
        <title>The genome of a lepidopteran model insect, the silkworm Bombyx mori.</title>
        <authorList>
            <consortium name="International Silkworm Genome Consortium"/>
        </authorList>
    </citation>
    <scope>NUCLEOTIDE SEQUENCE [LARGE SCALE GENOMIC DNA]</scope>
    <source>
        <strain evidence="16">p50T</strain>
    </source>
</reference>
<dbReference type="PANTHER" id="PTHR12958">
    <property type="entry name" value="FRIEND OF GATA2-RELATED"/>
    <property type="match status" value="1"/>
</dbReference>
<dbReference type="PANTHER" id="PTHR12958:SF3">
    <property type="entry name" value="ZINC FINGER PROTEIN USH"/>
    <property type="match status" value="1"/>
</dbReference>
<feature type="region of interest" description="Disordered" evidence="12">
    <location>
        <begin position="367"/>
        <end position="478"/>
    </location>
</feature>
<dbReference type="InterPro" id="IPR039746">
    <property type="entry name" value="FOG"/>
</dbReference>
<feature type="compositionally biased region" description="Low complexity" evidence="12">
    <location>
        <begin position="56"/>
        <end position="82"/>
    </location>
</feature>
<feature type="compositionally biased region" description="Polar residues" evidence="12">
    <location>
        <begin position="226"/>
        <end position="253"/>
    </location>
</feature>
<dbReference type="KEGG" id="bmor:101736853"/>
<feature type="region of interest" description="Disordered" evidence="12">
    <location>
        <begin position="223"/>
        <end position="253"/>
    </location>
</feature>
<dbReference type="GO" id="GO:0005634">
    <property type="term" value="C:nucleus"/>
    <property type="evidence" value="ECO:0007669"/>
    <property type="project" value="UniProtKB-SubCell"/>
</dbReference>
<feature type="domain" description="CCHC FOG-type" evidence="14">
    <location>
        <begin position="139"/>
        <end position="172"/>
    </location>
</feature>
<evidence type="ECO:0000313" key="15">
    <source>
        <dbReference type="EnsemblMetazoa" id="XP_012548432.1"/>
    </source>
</evidence>
<keyword evidence="6" id="KW-0862">Zinc</keyword>
<evidence type="ECO:0000259" key="13">
    <source>
        <dbReference type="PROSITE" id="PS50157"/>
    </source>
</evidence>
<dbReference type="Proteomes" id="UP000005204">
    <property type="component" value="Unassembled WGS sequence"/>
</dbReference>
<dbReference type="GO" id="GO:0061629">
    <property type="term" value="F:RNA polymerase II-specific DNA-binding transcription factor binding"/>
    <property type="evidence" value="ECO:0007669"/>
    <property type="project" value="InterPro"/>
</dbReference>
<dbReference type="SUPFAM" id="SSF57667">
    <property type="entry name" value="beta-beta-alpha zinc fingers"/>
    <property type="match status" value="6"/>
</dbReference>
<evidence type="ECO:0000256" key="6">
    <source>
        <dbReference type="ARBA" id="ARBA00022833"/>
    </source>
</evidence>
<evidence type="ECO:0000256" key="10">
    <source>
        <dbReference type="ARBA" id="ARBA00023242"/>
    </source>
</evidence>
<evidence type="ECO:0000256" key="7">
    <source>
        <dbReference type="ARBA" id="ARBA00023015"/>
    </source>
</evidence>
<dbReference type="GO" id="GO:0009653">
    <property type="term" value="P:anatomical structure morphogenesis"/>
    <property type="evidence" value="ECO:0007669"/>
    <property type="project" value="UniProtKB-ARBA"/>
</dbReference>
<evidence type="ECO:0000256" key="5">
    <source>
        <dbReference type="ARBA" id="ARBA00022771"/>
    </source>
</evidence>
<dbReference type="GO" id="GO:0003677">
    <property type="term" value="F:DNA binding"/>
    <property type="evidence" value="ECO:0007669"/>
    <property type="project" value="UniProtKB-KW"/>
</dbReference>
<feature type="domain" description="CCHC FOG-type" evidence="14">
    <location>
        <begin position="504"/>
        <end position="537"/>
    </location>
</feature>
<keyword evidence="4" id="KW-0677">Repeat</keyword>
<dbReference type="GO" id="GO:0030154">
    <property type="term" value="P:cell differentiation"/>
    <property type="evidence" value="ECO:0007669"/>
    <property type="project" value="UniProtKB-ARBA"/>
</dbReference>
<evidence type="ECO:0008006" key="17">
    <source>
        <dbReference type="Google" id="ProtNLM"/>
    </source>
</evidence>
<dbReference type="OrthoDB" id="8742770at2759"/>
<proteinExistence type="predicted"/>
<reference evidence="15" key="2">
    <citation type="submission" date="2022-06" db="UniProtKB">
        <authorList>
            <consortium name="EnsemblMetazoa"/>
        </authorList>
    </citation>
    <scope>IDENTIFICATION</scope>
    <source>
        <strain evidence="15">p50T (Dazao)</strain>
    </source>
</reference>
<feature type="domain" description="CCHC FOG-type" evidence="14">
    <location>
        <begin position="250"/>
        <end position="283"/>
    </location>
</feature>
<dbReference type="AlphaFoldDB" id="A0A8R2C7I3"/>
<comment type="subcellular location">
    <subcellularLocation>
        <location evidence="1">Nucleus</location>
    </subcellularLocation>
</comment>
<dbReference type="Gene3D" id="3.30.160.60">
    <property type="entry name" value="Classic Zinc Finger"/>
    <property type="match status" value="2"/>
</dbReference>
<feature type="domain" description="C2H2-type" evidence="13">
    <location>
        <begin position="204"/>
        <end position="231"/>
    </location>
</feature>
<feature type="region of interest" description="Disordered" evidence="12">
    <location>
        <begin position="38"/>
        <end position="85"/>
    </location>
</feature>
<dbReference type="Pfam" id="PF12874">
    <property type="entry name" value="zf-met"/>
    <property type="match status" value="1"/>
</dbReference>
<dbReference type="PROSITE" id="PS50157">
    <property type="entry name" value="ZINC_FINGER_C2H2_2"/>
    <property type="match status" value="3"/>
</dbReference>
<evidence type="ECO:0000256" key="11">
    <source>
        <dbReference type="PROSITE-ProRule" id="PRU00042"/>
    </source>
</evidence>
<feature type="domain" description="CCHC FOG-type" evidence="14">
    <location>
        <begin position="748"/>
        <end position="781"/>
    </location>
</feature>
<accession>A0A8R2C7I3</accession>
<feature type="compositionally biased region" description="Low complexity" evidence="12">
    <location>
        <begin position="430"/>
        <end position="452"/>
    </location>
</feature>
<dbReference type="InterPro" id="IPR036236">
    <property type="entry name" value="Znf_C2H2_sf"/>
</dbReference>
<evidence type="ECO:0000256" key="8">
    <source>
        <dbReference type="ARBA" id="ARBA00023125"/>
    </source>
</evidence>
<dbReference type="GeneID" id="101736853"/>
<dbReference type="InterPro" id="IPR013087">
    <property type="entry name" value="Znf_C2H2_type"/>
</dbReference>
<evidence type="ECO:0000256" key="9">
    <source>
        <dbReference type="ARBA" id="ARBA00023163"/>
    </source>
</evidence>
<sequence>MDDSVMWMWLSYLKELEVACSGGGLPPGGATAVKTICEDEEWGNESEAMPGEPRTPSSGGERPASSGGASPASGGSPAASPPRLRLNTSLATDPALAPQATSLKREPPSPSPPPPPTPATQAREYIALTAAAFPGLFPTNAVPGYICNPCGIRYSSLSTLQAHQAHYCANRKPKPSEATDASAYAAGDDSSGDSKTSKPAGKQYACTLCSYSADKKVSLNRHMRMHSSSPVSSGTPAPATPTSNGEATESPQAQDRYCTDCDIRFSSTKTYRAHKANYCSTRQVVKQALQAIKGSSVTSGSAPPSPGATPPAQNQYALALPTNPILIVPYTLLRSASTLPGATLPDPDTPCFLLPNGTFQPLTHILPNINTDPKTPEVLKSANRARDSSRDGTTPLDLSVRRSPESVVVDEHEKENRIRSTTPEQIVCAPSLPGSPGTPSPSRRSLSPSGESSPKRRRRNSRGPTPKPPSVPSPPAVPPPIIPPALAIRLASELPVAAKSPQVLVKQGVSKCKECNIVFCMYENYRVHKQRYCSAGGGEEPASPAPPEAGPPPQYRQLICLACGIHFSSLDNLTTHQSYYCTKRETRSSRSVPELPRPSSGTEGGWKCPCCDVVSPTAAAAQRHMEAHAGVKAFRCTICRYRGNTLRGMRTHIRMHFNNKKPADLQEESYIACVLEDESREATSPSPAVAGERVHRCSSCAYTSTYRGNVVRHARLVHATDEPDEEQTSPLPTIPTLPVDIKKEPDNDAEETPNYCKSCDISFKYVNTYKAHKQYYCTANNQDAAANNNVPTPPRVNDTPVL</sequence>
<feature type="domain" description="C2H2-type" evidence="13">
    <location>
        <begin position="145"/>
        <end position="173"/>
    </location>
</feature>
<dbReference type="GO" id="GO:0045944">
    <property type="term" value="P:positive regulation of transcription by RNA polymerase II"/>
    <property type="evidence" value="ECO:0007669"/>
    <property type="project" value="TreeGrafter"/>
</dbReference>
<evidence type="ECO:0000259" key="14">
    <source>
        <dbReference type="PROSITE" id="PS51810"/>
    </source>
</evidence>
<dbReference type="SMART" id="SM00355">
    <property type="entry name" value="ZnF_C2H2"/>
    <property type="match status" value="8"/>
</dbReference>
<organism evidence="15 16">
    <name type="scientific">Bombyx mori</name>
    <name type="common">Silk moth</name>
    <dbReference type="NCBI Taxonomy" id="7091"/>
    <lineage>
        <taxon>Eukaryota</taxon>
        <taxon>Metazoa</taxon>
        <taxon>Ecdysozoa</taxon>
        <taxon>Arthropoda</taxon>
        <taxon>Hexapoda</taxon>
        <taxon>Insecta</taxon>
        <taxon>Pterygota</taxon>
        <taxon>Neoptera</taxon>
        <taxon>Endopterygota</taxon>
        <taxon>Lepidoptera</taxon>
        <taxon>Glossata</taxon>
        <taxon>Ditrysia</taxon>
        <taxon>Bombycoidea</taxon>
        <taxon>Bombycidae</taxon>
        <taxon>Bombycinae</taxon>
        <taxon>Bombyx</taxon>
    </lineage>
</organism>
<keyword evidence="5 11" id="KW-0863">Zinc-finger</keyword>
<feature type="domain" description="CCHC FOG-type" evidence="14">
    <location>
        <begin position="552"/>
        <end position="585"/>
    </location>
</feature>
<evidence type="ECO:0000256" key="12">
    <source>
        <dbReference type="SAM" id="MobiDB-lite"/>
    </source>
</evidence>
<evidence type="ECO:0000256" key="1">
    <source>
        <dbReference type="ARBA" id="ARBA00004123"/>
    </source>
</evidence>
<feature type="region of interest" description="Disordered" evidence="12">
    <location>
        <begin position="170"/>
        <end position="200"/>
    </location>
</feature>
<dbReference type="InterPro" id="IPR034731">
    <property type="entry name" value="Znf_CCHC_FOG"/>
</dbReference>
<dbReference type="GO" id="GO:0000122">
    <property type="term" value="P:negative regulation of transcription by RNA polymerase II"/>
    <property type="evidence" value="ECO:0007669"/>
    <property type="project" value="TreeGrafter"/>
</dbReference>
<dbReference type="CTD" id="33225"/>
<keyword evidence="8" id="KW-0238">DNA-binding</keyword>
<feature type="region of interest" description="Disordered" evidence="12">
    <location>
        <begin position="98"/>
        <end position="120"/>
    </location>
</feature>
<evidence type="ECO:0000256" key="4">
    <source>
        <dbReference type="ARBA" id="ARBA00022737"/>
    </source>
</evidence>
<feature type="region of interest" description="Disordered" evidence="12">
    <location>
        <begin position="720"/>
        <end position="753"/>
    </location>
</feature>
<feature type="compositionally biased region" description="Low complexity" evidence="12">
    <location>
        <begin position="178"/>
        <end position="198"/>
    </location>
</feature>
<keyword evidence="16" id="KW-1185">Reference proteome</keyword>
<feature type="compositionally biased region" description="Pro residues" evidence="12">
    <location>
        <begin position="108"/>
        <end position="118"/>
    </location>
</feature>
<keyword evidence="2" id="KW-0678">Repressor</keyword>
<dbReference type="GO" id="GO:0008270">
    <property type="term" value="F:zinc ion binding"/>
    <property type="evidence" value="ECO:0007669"/>
    <property type="project" value="UniProtKB-KW"/>
</dbReference>
<evidence type="ECO:0000313" key="16">
    <source>
        <dbReference type="Proteomes" id="UP000005204"/>
    </source>
</evidence>
<evidence type="ECO:0000256" key="3">
    <source>
        <dbReference type="ARBA" id="ARBA00022723"/>
    </source>
</evidence>
<dbReference type="PROSITE" id="PS51810">
    <property type="entry name" value="ZF_CCHC_FOG"/>
    <property type="match status" value="5"/>
</dbReference>
<evidence type="ECO:0000256" key="2">
    <source>
        <dbReference type="ARBA" id="ARBA00022491"/>
    </source>
</evidence>
<protein>
    <recommendedName>
        <fullName evidence="17">Zinc finger protein ush</fullName>
    </recommendedName>
</protein>
<keyword evidence="7" id="KW-0805">Transcription regulation</keyword>
<keyword evidence="10" id="KW-0539">Nucleus</keyword>
<keyword evidence="9" id="KW-0804">Transcription</keyword>
<dbReference type="RefSeq" id="XP_012548432.1">
    <property type="nucleotide sequence ID" value="XM_012692978.4"/>
</dbReference>
<dbReference type="EnsemblMetazoa" id="XM_012692978.3">
    <property type="protein sequence ID" value="XP_012548432.1"/>
    <property type="gene ID" value="LOC101736853"/>
</dbReference>
<feature type="domain" description="C2H2-type" evidence="13">
    <location>
        <begin position="695"/>
        <end position="723"/>
    </location>
</feature>
<dbReference type="GO" id="GO:0007507">
    <property type="term" value="P:heart development"/>
    <property type="evidence" value="ECO:0007669"/>
    <property type="project" value="TreeGrafter"/>
</dbReference>
<keyword evidence="3" id="KW-0479">Metal-binding</keyword>
<feature type="compositionally biased region" description="Basic and acidic residues" evidence="12">
    <location>
        <begin position="399"/>
        <end position="418"/>
    </location>
</feature>